<reference evidence="1" key="1">
    <citation type="submission" date="2020-03" db="EMBL/GenBank/DDBJ databases">
        <authorList>
            <person name="Weist P."/>
        </authorList>
    </citation>
    <scope>NUCLEOTIDE SEQUENCE</scope>
</reference>
<evidence type="ECO:0000313" key="1">
    <source>
        <dbReference type="EMBL" id="CAB1441265.1"/>
    </source>
</evidence>
<gene>
    <name evidence="1" type="ORF">PLEPLA_LOCUS29045</name>
</gene>
<protein>
    <submittedName>
        <fullName evidence="1">Uncharacterized protein</fullName>
    </submittedName>
</protein>
<sequence length="77" mass="8878">MEAMHLLDNRRKDLHVTQGAVDSSVDMDRLNRNMPECGRQTHQVLQVSLVLVCVVAGFRLGEMGEKRCRARKQREEE</sequence>
<comment type="caution">
    <text evidence="1">The sequence shown here is derived from an EMBL/GenBank/DDBJ whole genome shotgun (WGS) entry which is preliminary data.</text>
</comment>
<dbReference type="Proteomes" id="UP001153269">
    <property type="component" value="Unassembled WGS sequence"/>
</dbReference>
<dbReference type="AlphaFoldDB" id="A0A9N7YXG4"/>
<name>A0A9N7YXG4_PLEPL</name>
<dbReference type="EMBL" id="CADEAL010002602">
    <property type="protein sequence ID" value="CAB1441265.1"/>
    <property type="molecule type" value="Genomic_DNA"/>
</dbReference>
<organism evidence="1 2">
    <name type="scientific">Pleuronectes platessa</name>
    <name type="common">European plaice</name>
    <dbReference type="NCBI Taxonomy" id="8262"/>
    <lineage>
        <taxon>Eukaryota</taxon>
        <taxon>Metazoa</taxon>
        <taxon>Chordata</taxon>
        <taxon>Craniata</taxon>
        <taxon>Vertebrata</taxon>
        <taxon>Euteleostomi</taxon>
        <taxon>Actinopterygii</taxon>
        <taxon>Neopterygii</taxon>
        <taxon>Teleostei</taxon>
        <taxon>Neoteleostei</taxon>
        <taxon>Acanthomorphata</taxon>
        <taxon>Carangaria</taxon>
        <taxon>Pleuronectiformes</taxon>
        <taxon>Pleuronectoidei</taxon>
        <taxon>Pleuronectidae</taxon>
        <taxon>Pleuronectes</taxon>
    </lineage>
</organism>
<keyword evidence="2" id="KW-1185">Reference proteome</keyword>
<evidence type="ECO:0000313" key="2">
    <source>
        <dbReference type="Proteomes" id="UP001153269"/>
    </source>
</evidence>
<accession>A0A9N7YXG4</accession>
<proteinExistence type="predicted"/>